<comment type="caution">
    <text evidence="1">The sequence shown here is derived from an EMBL/GenBank/DDBJ whole genome shotgun (WGS) entry which is preliminary data.</text>
</comment>
<evidence type="ECO:0000313" key="1">
    <source>
        <dbReference type="EMBL" id="TKY91390.1"/>
    </source>
</evidence>
<protein>
    <submittedName>
        <fullName evidence="1">DUF86 domain-containing protein</fullName>
    </submittedName>
</protein>
<reference evidence="1" key="1">
    <citation type="submission" date="2018-09" db="EMBL/GenBank/DDBJ databases">
        <title>A genomic encyclopedia of anaerobic methanotrophic archaea.</title>
        <authorList>
            <person name="Skennerton C.T."/>
            <person name="Chadwick G.L."/>
            <person name="Laso-Perez R."/>
            <person name="Leu A.O."/>
            <person name="Speth D.R."/>
            <person name="Yu H."/>
            <person name="Morgan-Lang C."/>
            <person name="Hatzenpichler R."/>
            <person name="Goudeau D."/>
            <person name="Malmstrom R."/>
            <person name="Woyke T."/>
            <person name="Hallam S."/>
            <person name="Tyson G.W."/>
            <person name="Wegener G."/>
            <person name="Boetius A."/>
            <person name="Orphan V.J."/>
        </authorList>
    </citation>
    <scope>NUCLEOTIDE SEQUENCE</scope>
    <source>
        <strain evidence="1">CONS3730D10UFb2</strain>
    </source>
</reference>
<dbReference type="Proteomes" id="UP000315423">
    <property type="component" value="Unassembled WGS sequence"/>
</dbReference>
<evidence type="ECO:0000313" key="2">
    <source>
        <dbReference type="Proteomes" id="UP000315423"/>
    </source>
</evidence>
<gene>
    <name evidence="1" type="ORF">C5S46_06100</name>
</gene>
<accession>A0AC61S9L3</accession>
<proteinExistence type="predicted"/>
<dbReference type="EMBL" id="QYBA01000204">
    <property type="protein sequence ID" value="TKY91390.1"/>
    <property type="molecule type" value="Genomic_DNA"/>
</dbReference>
<organism evidence="1 2">
    <name type="scientific">Candidatus Methanomarinus sp</name>
    <dbReference type="NCBI Taxonomy" id="3386244"/>
    <lineage>
        <taxon>Archaea</taxon>
        <taxon>Methanobacteriati</taxon>
        <taxon>Methanobacteriota</taxon>
        <taxon>Stenosarchaea group</taxon>
        <taxon>Methanomicrobia</taxon>
        <taxon>Methanosarcinales</taxon>
        <taxon>ANME-2 cluster</taxon>
        <taxon>Candidatus Methanocomedenaceae</taxon>
        <taxon>Candidatus Methanomarinus</taxon>
    </lineage>
</organism>
<sequence length="116" mass="13911">MLKNYLEYLKHIRDECEYLIEASQELDYRQFIDDETSKRAFVRSIEIIGEATKQIPEDFKQKYPDVNWKDMAGMRDVLIHSYFGINYNIVWDVIVNYIPPLLESMNEILNSNNHYP</sequence>
<name>A0AC61S9L3_9EURY</name>